<reference evidence="1" key="1">
    <citation type="submission" date="2020-10" db="EMBL/GenBank/DDBJ databases">
        <authorList>
            <person name="Kusch S."/>
        </authorList>
    </citation>
    <scope>NUCLEOTIDE SEQUENCE</scope>
    <source>
        <strain evidence="1">SwB9</strain>
    </source>
</reference>
<name>A0A8H2ZV05_9HELO</name>
<dbReference type="Proteomes" id="UP000624404">
    <property type="component" value="Unassembled WGS sequence"/>
</dbReference>
<organism evidence="1 2">
    <name type="scientific">Sclerotinia trifoliorum</name>
    <dbReference type="NCBI Taxonomy" id="28548"/>
    <lineage>
        <taxon>Eukaryota</taxon>
        <taxon>Fungi</taxon>
        <taxon>Dikarya</taxon>
        <taxon>Ascomycota</taxon>
        <taxon>Pezizomycotina</taxon>
        <taxon>Leotiomycetes</taxon>
        <taxon>Helotiales</taxon>
        <taxon>Sclerotiniaceae</taxon>
        <taxon>Sclerotinia</taxon>
    </lineage>
</organism>
<accession>A0A8H2ZV05</accession>
<evidence type="ECO:0000313" key="2">
    <source>
        <dbReference type="Proteomes" id="UP000624404"/>
    </source>
</evidence>
<evidence type="ECO:0000313" key="1">
    <source>
        <dbReference type="EMBL" id="CAD6452981.1"/>
    </source>
</evidence>
<proteinExistence type="predicted"/>
<dbReference type="AlphaFoldDB" id="A0A8H2ZV05"/>
<gene>
    <name evidence="1" type="ORF">SCLTRI_LOCUS9851</name>
</gene>
<protein>
    <submittedName>
        <fullName evidence="1">9c5afbad-02bf-4de0-a58d-6b96e5456900</fullName>
    </submittedName>
</protein>
<keyword evidence="2" id="KW-1185">Reference proteome</keyword>
<sequence>MQINMFTFFLIHKGIIQKQQTVQQSGSGLKYESHNTNTTCIILGDSMGGSLITPCGIISEVLVIKLAICYIATSTYCTRTIRRYVILHMSKWIGTRVELQPKHFLIPDFHL</sequence>
<comment type="caution">
    <text evidence="1">The sequence shown here is derived from an EMBL/GenBank/DDBJ whole genome shotgun (WGS) entry which is preliminary data.</text>
</comment>
<dbReference type="EMBL" id="CAJHIA010000036">
    <property type="protein sequence ID" value="CAD6452981.1"/>
    <property type="molecule type" value="Genomic_DNA"/>
</dbReference>